<dbReference type="Proteomes" id="UP001177003">
    <property type="component" value="Chromosome 3"/>
</dbReference>
<dbReference type="EMBL" id="OX465079">
    <property type="protein sequence ID" value="CAI9274516.1"/>
    <property type="molecule type" value="Genomic_DNA"/>
</dbReference>
<gene>
    <name evidence="1" type="ORF">LSALG_LOCUS14595</name>
</gene>
<sequence length="135" mass="15139">MAVKEDMVWLLKKGIVCVVEKVFESAKFSLGVRHMKAACTDAKVEGGKQVIREQIATIKFIPGKLIALLEYTQAMHAKVKSFLEINFASYLRLGELDIKDLRQQCNDPDVEEEFPEGSTFGFGLPSLLLDGFTRL</sequence>
<reference evidence="1" key="1">
    <citation type="submission" date="2023-04" db="EMBL/GenBank/DDBJ databases">
        <authorList>
            <person name="Vijverberg K."/>
            <person name="Xiong W."/>
            <person name="Schranz E."/>
        </authorList>
    </citation>
    <scope>NUCLEOTIDE SEQUENCE</scope>
</reference>
<proteinExistence type="predicted"/>
<dbReference type="AlphaFoldDB" id="A0AA35YIF2"/>
<accession>A0AA35YIF2</accession>
<evidence type="ECO:0000313" key="1">
    <source>
        <dbReference type="EMBL" id="CAI9274516.1"/>
    </source>
</evidence>
<evidence type="ECO:0000313" key="2">
    <source>
        <dbReference type="Proteomes" id="UP001177003"/>
    </source>
</evidence>
<name>A0AA35YIF2_LACSI</name>
<keyword evidence="2" id="KW-1185">Reference proteome</keyword>
<protein>
    <submittedName>
        <fullName evidence="1">Uncharacterized protein</fullName>
    </submittedName>
</protein>
<organism evidence="1 2">
    <name type="scientific">Lactuca saligna</name>
    <name type="common">Willowleaf lettuce</name>
    <dbReference type="NCBI Taxonomy" id="75948"/>
    <lineage>
        <taxon>Eukaryota</taxon>
        <taxon>Viridiplantae</taxon>
        <taxon>Streptophyta</taxon>
        <taxon>Embryophyta</taxon>
        <taxon>Tracheophyta</taxon>
        <taxon>Spermatophyta</taxon>
        <taxon>Magnoliopsida</taxon>
        <taxon>eudicotyledons</taxon>
        <taxon>Gunneridae</taxon>
        <taxon>Pentapetalae</taxon>
        <taxon>asterids</taxon>
        <taxon>campanulids</taxon>
        <taxon>Asterales</taxon>
        <taxon>Asteraceae</taxon>
        <taxon>Cichorioideae</taxon>
        <taxon>Cichorieae</taxon>
        <taxon>Lactucinae</taxon>
        <taxon>Lactuca</taxon>
    </lineage>
</organism>